<dbReference type="Gene3D" id="1.20.1260.120">
    <property type="entry name" value="Protein of unknown function DUF2935"/>
    <property type="match status" value="1"/>
</dbReference>
<feature type="compositionally biased region" description="Low complexity" evidence="1">
    <location>
        <begin position="329"/>
        <end position="340"/>
    </location>
</feature>
<dbReference type="InterPro" id="IPR021328">
    <property type="entry name" value="CotB-like"/>
</dbReference>
<evidence type="ECO:0000313" key="2">
    <source>
        <dbReference type="EMBL" id="SEP45672.1"/>
    </source>
</evidence>
<dbReference type="Proteomes" id="UP000198847">
    <property type="component" value="Unassembled WGS sequence"/>
</dbReference>
<accession>A0A1H8Y0U1</accession>
<protein>
    <recommendedName>
        <fullName evidence="4">DUF2935 domain-containing protein</fullName>
    </recommendedName>
</protein>
<evidence type="ECO:0000256" key="1">
    <source>
        <dbReference type="SAM" id="MobiDB-lite"/>
    </source>
</evidence>
<feature type="compositionally biased region" description="Basic and acidic residues" evidence="1">
    <location>
        <begin position="393"/>
        <end position="407"/>
    </location>
</feature>
<dbReference type="STRING" id="112903.SAMN04490178_13613"/>
<sequence>MSRQPSSRTVPQPLEPLNVEELRFWLTIMKEHAIFIKNGLPCGCTELRDEAQAFCEEFTMLLERTKHAQSDKKFNELVNDAKCTVKDFCKFKRGLLEDILVCKIQGHSYPLFIDHMAREAEYVLMLLEQMKSGKIPLTTASKAQETLFWLRLMADHTKFIVHLLDPSERILICTAEEFAREFDDLYLQGRDFGSMMHLCKEVNSFRRFLRDVRAAVMRLRNFKKATHDMIVDCRLLGLIPAELADHVYREAEHFLMVLSLMDKGIMKHVLEPCADGCADWESLPEEREVIQTVEESAAENELVMPGEFGDLTEREEDLIVPVTEPAAAFEFEPPLPTAEELPADPSAETEKPAAAVQSPDKKTKPVTGKTSKTVHAKTTKQDPPPPLTKPKYKWGDRWPRKLGKEIK</sequence>
<dbReference type="EMBL" id="FODY01000036">
    <property type="protein sequence ID" value="SEP45672.1"/>
    <property type="molecule type" value="Genomic_DNA"/>
</dbReference>
<organism evidence="2 3">
    <name type="scientific">Propionispora vibrioides</name>
    <dbReference type="NCBI Taxonomy" id="112903"/>
    <lineage>
        <taxon>Bacteria</taxon>
        <taxon>Bacillati</taxon>
        <taxon>Bacillota</taxon>
        <taxon>Negativicutes</taxon>
        <taxon>Selenomonadales</taxon>
        <taxon>Sporomusaceae</taxon>
        <taxon>Propionispora</taxon>
    </lineage>
</organism>
<feature type="region of interest" description="Disordered" evidence="1">
    <location>
        <begin position="329"/>
        <end position="407"/>
    </location>
</feature>
<evidence type="ECO:0000313" key="3">
    <source>
        <dbReference type="Proteomes" id="UP000198847"/>
    </source>
</evidence>
<gene>
    <name evidence="2" type="ORF">SAMN04490178_13613</name>
</gene>
<dbReference type="RefSeq" id="WP_091751768.1">
    <property type="nucleotide sequence ID" value="NZ_FODY01000036.1"/>
</dbReference>
<dbReference type="Pfam" id="PF11155">
    <property type="entry name" value="DUF2935"/>
    <property type="match status" value="2"/>
</dbReference>
<name>A0A1H8Y0U1_9FIRM</name>
<proteinExistence type="predicted"/>
<evidence type="ECO:0008006" key="4">
    <source>
        <dbReference type="Google" id="ProtNLM"/>
    </source>
</evidence>
<dbReference type="AlphaFoldDB" id="A0A1H8Y0U1"/>
<keyword evidence="3" id="KW-1185">Reference proteome</keyword>
<dbReference type="OrthoDB" id="1633927at2"/>
<reference evidence="2 3" key="1">
    <citation type="submission" date="2016-10" db="EMBL/GenBank/DDBJ databases">
        <authorList>
            <person name="de Groot N.N."/>
        </authorList>
    </citation>
    <scope>NUCLEOTIDE SEQUENCE [LARGE SCALE GENOMIC DNA]</scope>
    <source>
        <strain evidence="2 3">DSM 13305</strain>
    </source>
</reference>
<dbReference type="SUPFAM" id="SSF158430">
    <property type="entry name" value="Bacillus cereus metalloprotein-like"/>
    <property type="match status" value="2"/>
</dbReference>